<evidence type="ECO:0000256" key="2">
    <source>
        <dbReference type="ARBA" id="ARBA00022448"/>
    </source>
</evidence>
<comment type="caution">
    <text evidence="12">The sequence shown here is derived from an EMBL/GenBank/DDBJ whole genome shotgun (WGS) entry which is preliminary data.</text>
</comment>
<dbReference type="SUPFAM" id="SSF49879">
    <property type="entry name" value="SMAD/FHA domain"/>
    <property type="match status" value="1"/>
</dbReference>
<evidence type="ECO:0000256" key="1">
    <source>
        <dbReference type="ARBA" id="ARBA00004141"/>
    </source>
</evidence>
<evidence type="ECO:0000256" key="9">
    <source>
        <dbReference type="SAM" id="Phobius"/>
    </source>
</evidence>
<dbReference type="SMART" id="SM00382">
    <property type="entry name" value="AAA"/>
    <property type="match status" value="1"/>
</dbReference>
<feature type="transmembrane region" description="Helical" evidence="9">
    <location>
        <begin position="445"/>
        <end position="462"/>
    </location>
</feature>
<dbReference type="InterPro" id="IPR003593">
    <property type="entry name" value="AAA+_ATPase"/>
</dbReference>
<dbReference type="InterPro" id="IPR000253">
    <property type="entry name" value="FHA_dom"/>
</dbReference>
<evidence type="ECO:0000313" key="12">
    <source>
        <dbReference type="EMBL" id="MFC4692063.1"/>
    </source>
</evidence>
<keyword evidence="6 12" id="KW-0067">ATP-binding</keyword>
<organism evidence="12 13">
    <name type="scientific">Geodermatophilus arenarius</name>
    <dbReference type="NCBI Taxonomy" id="1137990"/>
    <lineage>
        <taxon>Bacteria</taxon>
        <taxon>Bacillati</taxon>
        <taxon>Actinomycetota</taxon>
        <taxon>Actinomycetes</taxon>
        <taxon>Geodermatophilales</taxon>
        <taxon>Geodermatophilaceae</taxon>
        <taxon>Geodermatophilus</taxon>
    </lineage>
</organism>
<dbReference type="Gene3D" id="3.40.50.300">
    <property type="entry name" value="P-loop containing nucleotide triphosphate hydrolases"/>
    <property type="match status" value="1"/>
</dbReference>
<dbReference type="InterPro" id="IPR003439">
    <property type="entry name" value="ABC_transporter-like_ATP-bd"/>
</dbReference>
<feature type="domain" description="FHA" evidence="10">
    <location>
        <begin position="22"/>
        <end position="72"/>
    </location>
</feature>
<evidence type="ECO:0000256" key="4">
    <source>
        <dbReference type="ARBA" id="ARBA00022692"/>
    </source>
</evidence>
<dbReference type="InterPro" id="IPR013525">
    <property type="entry name" value="ABC2_TM"/>
</dbReference>
<dbReference type="PROSITE" id="PS50893">
    <property type="entry name" value="ABC_TRANSPORTER_2"/>
    <property type="match status" value="1"/>
</dbReference>
<dbReference type="Gene3D" id="2.60.200.20">
    <property type="match status" value="1"/>
</dbReference>
<dbReference type="Proteomes" id="UP001596025">
    <property type="component" value="Unassembled WGS sequence"/>
</dbReference>
<dbReference type="Pfam" id="PF00498">
    <property type="entry name" value="FHA"/>
    <property type="match status" value="1"/>
</dbReference>
<keyword evidence="8 9" id="KW-0472">Membrane</keyword>
<name>A0ABV9LD29_9ACTN</name>
<dbReference type="InterPro" id="IPR008984">
    <property type="entry name" value="SMAD_FHA_dom_sf"/>
</dbReference>
<proteinExistence type="predicted"/>
<keyword evidence="5" id="KW-0547">Nucleotide-binding</keyword>
<protein>
    <submittedName>
        <fullName evidence="12">ATP-binding cassette domain-containing protein</fullName>
    </submittedName>
</protein>
<keyword evidence="7 9" id="KW-1133">Transmembrane helix</keyword>
<dbReference type="PANTHER" id="PTHR48041">
    <property type="entry name" value="ABC TRANSPORTER G FAMILY MEMBER 28"/>
    <property type="match status" value="1"/>
</dbReference>
<keyword evidence="4 9" id="KW-0812">Transmembrane</keyword>
<evidence type="ECO:0000256" key="7">
    <source>
        <dbReference type="ARBA" id="ARBA00022989"/>
    </source>
</evidence>
<evidence type="ECO:0000256" key="5">
    <source>
        <dbReference type="ARBA" id="ARBA00022741"/>
    </source>
</evidence>
<keyword evidence="13" id="KW-1185">Reference proteome</keyword>
<keyword evidence="2" id="KW-0813">Transport</keyword>
<comment type="subcellular location">
    <subcellularLocation>
        <location evidence="1">Membrane</location>
        <topology evidence="1">Multi-pass membrane protein</topology>
    </subcellularLocation>
</comment>
<feature type="transmembrane region" description="Helical" evidence="9">
    <location>
        <begin position="624"/>
        <end position="646"/>
    </location>
</feature>
<dbReference type="GO" id="GO:0005524">
    <property type="term" value="F:ATP binding"/>
    <property type="evidence" value="ECO:0007669"/>
    <property type="project" value="UniProtKB-KW"/>
</dbReference>
<evidence type="ECO:0000256" key="3">
    <source>
        <dbReference type="ARBA" id="ARBA00022553"/>
    </source>
</evidence>
<evidence type="ECO:0000259" key="10">
    <source>
        <dbReference type="PROSITE" id="PS50006"/>
    </source>
</evidence>
<evidence type="ECO:0000256" key="8">
    <source>
        <dbReference type="ARBA" id="ARBA00023136"/>
    </source>
</evidence>
<dbReference type="SUPFAM" id="SSF52540">
    <property type="entry name" value="P-loop containing nucleoside triphosphate hydrolases"/>
    <property type="match status" value="1"/>
</dbReference>
<dbReference type="InterPro" id="IPR050352">
    <property type="entry name" value="ABCG_transporters"/>
</dbReference>
<reference evidence="13" key="1">
    <citation type="journal article" date="2019" name="Int. J. Syst. Evol. Microbiol.">
        <title>The Global Catalogue of Microorganisms (GCM) 10K type strain sequencing project: providing services to taxonomists for standard genome sequencing and annotation.</title>
        <authorList>
            <consortium name="The Broad Institute Genomics Platform"/>
            <consortium name="The Broad Institute Genome Sequencing Center for Infectious Disease"/>
            <person name="Wu L."/>
            <person name="Ma J."/>
        </authorList>
    </citation>
    <scope>NUCLEOTIDE SEQUENCE [LARGE SCALE GENOMIC DNA]</scope>
    <source>
        <strain evidence="13">CCUG 62763</strain>
    </source>
</reference>
<feature type="transmembrane region" description="Helical" evidence="9">
    <location>
        <begin position="483"/>
        <end position="507"/>
    </location>
</feature>
<feature type="transmembrane region" description="Helical" evidence="9">
    <location>
        <begin position="527"/>
        <end position="548"/>
    </location>
</feature>
<keyword evidence="3" id="KW-0597">Phosphoprotein</keyword>
<dbReference type="Pfam" id="PF00005">
    <property type="entry name" value="ABC_tran"/>
    <property type="match status" value="1"/>
</dbReference>
<dbReference type="PANTHER" id="PTHR48041:SF139">
    <property type="entry name" value="PROTEIN SCARLET"/>
    <property type="match status" value="1"/>
</dbReference>
<sequence>MELRITGEAAPPHVIELSDRPWVIGRAADCDVRVADPRVSSHHFRVEPVAGGTWRVTDLGSRNGTFHGGERIRQRLVQGDTSIRLAHPDCGVGVNLVTPRSRRPPVGIVSTGGAGVVMEDVVVRRGGVELLHGVGATLPPGKLSVIIGPSGAGKSTLLAALTGAVPLSRGRVLLGGADLADLGTDLLASLVGVVPQEDVLHTSLPLRASLRTSARLLLPASTGRRDRHAAVERVLEQLHLTERGGLRIDRLSGGQRKRANAAAALLTRPHLLVLDEPTSGLDPHLERSYMRDLKELTDAGTTVVVVTHSPAAVDVADHVLAVAAGRIAYEGPPGGLPGHFRARGLGTVFAEMGNNAQNWAQLWECARRASGTRRIAVAPPSPAHGSRRHHFPALLGRNLRLLAADRGSLALLLLQAPLLGMLARLFPDGGGFDPMTAPNRDIRTVLLVLVLAATWLGTFAAIRQVVDERRVLDRELGAGVSPLAYVTARAALLALLVLVQVSGLLVAAMAGRDLPAGQLLARPGLELFLTLTLTGWTSAAVALLLSALTRSGAGAAALAPLVVVPQLLLCGALVRVDDLLPLDLASRVVSARAAFSATAASTDLQVVEGGTDAPAAWHGDAATWLLNLLELGALAGIALLTLCWVLHRRATSRR</sequence>
<dbReference type="InterPro" id="IPR027417">
    <property type="entry name" value="P-loop_NTPase"/>
</dbReference>
<feature type="transmembrane region" description="Helical" evidence="9">
    <location>
        <begin position="555"/>
        <end position="574"/>
    </location>
</feature>
<evidence type="ECO:0000259" key="11">
    <source>
        <dbReference type="PROSITE" id="PS50893"/>
    </source>
</evidence>
<accession>A0ABV9LD29</accession>
<dbReference type="EMBL" id="JBHSGR010000001">
    <property type="protein sequence ID" value="MFC4692063.1"/>
    <property type="molecule type" value="Genomic_DNA"/>
</dbReference>
<evidence type="ECO:0000313" key="13">
    <source>
        <dbReference type="Proteomes" id="UP001596025"/>
    </source>
</evidence>
<dbReference type="PROSITE" id="PS50006">
    <property type="entry name" value="FHA_DOMAIN"/>
    <property type="match status" value="1"/>
</dbReference>
<evidence type="ECO:0000256" key="6">
    <source>
        <dbReference type="ARBA" id="ARBA00022840"/>
    </source>
</evidence>
<dbReference type="Pfam" id="PF01061">
    <property type="entry name" value="ABC2_membrane"/>
    <property type="match status" value="1"/>
</dbReference>
<dbReference type="RefSeq" id="WP_387985451.1">
    <property type="nucleotide sequence ID" value="NZ_JBHSGR010000001.1"/>
</dbReference>
<feature type="domain" description="ABC transporter" evidence="11">
    <location>
        <begin position="116"/>
        <end position="349"/>
    </location>
</feature>
<gene>
    <name evidence="12" type="ORF">ACFO3M_01545</name>
</gene>
<dbReference type="SMART" id="SM00240">
    <property type="entry name" value="FHA"/>
    <property type="match status" value="1"/>
</dbReference>